<feature type="domain" description="N-acetyltransferase" evidence="1">
    <location>
        <begin position="210"/>
        <end position="393"/>
    </location>
</feature>
<dbReference type="EMBL" id="JAMTCK010000010">
    <property type="protein sequence ID" value="MCP2167502.1"/>
    <property type="molecule type" value="Genomic_DNA"/>
</dbReference>
<reference evidence="2" key="1">
    <citation type="submission" date="2022-06" db="EMBL/GenBank/DDBJ databases">
        <title>Genomic Encyclopedia of Archaeal and Bacterial Type Strains, Phase II (KMG-II): from individual species to whole genera.</title>
        <authorList>
            <person name="Goeker M."/>
        </authorList>
    </citation>
    <scope>NUCLEOTIDE SEQUENCE</scope>
    <source>
        <strain evidence="2">DSM 43935</strain>
    </source>
</reference>
<dbReference type="RefSeq" id="WP_253774453.1">
    <property type="nucleotide sequence ID" value="NZ_JAMTCK010000010.1"/>
</dbReference>
<accession>A0AAE3GHK3</accession>
<dbReference type="InterPro" id="IPR039968">
    <property type="entry name" value="BcerS-like"/>
</dbReference>
<organism evidence="2 3">
    <name type="scientific">Goodfellowiella coeruleoviolacea</name>
    <dbReference type="NCBI Taxonomy" id="334858"/>
    <lineage>
        <taxon>Bacteria</taxon>
        <taxon>Bacillati</taxon>
        <taxon>Actinomycetota</taxon>
        <taxon>Actinomycetes</taxon>
        <taxon>Pseudonocardiales</taxon>
        <taxon>Pseudonocardiaceae</taxon>
        <taxon>Goodfellowiella</taxon>
    </lineage>
</organism>
<dbReference type="Gene3D" id="3.40.630.30">
    <property type="match status" value="1"/>
</dbReference>
<comment type="caution">
    <text evidence="2">The sequence shown here is derived from an EMBL/GenBank/DDBJ whole genome shotgun (WGS) entry which is preliminary data.</text>
</comment>
<evidence type="ECO:0000313" key="3">
    <source>
        <dbReference type="Proteomes" id="UP001206128"/>
    </source>
</evidence>
<dbReference type="InterPro" id="IPR000182">
    <property type="entry name" value="GNAT_dom"/>
</dbReference>
<evidence type="ECO:0000259" key="1">
    <source>
        <dbReference type="PROSITE" id="PS51186"/>
    </source>
</evidence>
<evidence type="ECO:0000313" key="2">
    <source>
        <dbReference type="EMBL" id="MCP2167502.1"/>
    </source>
</evidence>
<dbReference type="PANTHER" id="PTHR41368">
    <property type="entry name" value="PROTEIN YGHO"/>
    <property type="match status" value="1"/>
</dbReference>
<protein>
    <recommendedName>
        <fullName evidence="1">N-acetyltransferase domain-containing protein</fullName>
    </recommendedName>
</protein>
<gene>
    <name evidence="2" type="ORF">LX83_004375</name>
</gene>
<keyword evidence="3" id="KW-1185">Reference proteome</keyword>
<dbReference type="PANTHER" id="PTHR41368:SF1">
    <property type="entry name" value="PROTEIN YGHO"/>
    <property type="match status" value="1"/>
</dbReference>
<sequence length="393" mass="44367">MPQRPPPPPHTHDDQLTVTPVRTRADRTAFIRQPYPLYRDDPHWVCPLEHERRAFLNPRRNPFFDFGAVQLFLARRHGHPVGRIAAVLNPRHNQTHGTQHGFFGLFECVNDQPTARALISTAQDWLRQRGHHSMLGPVNFSTNHECGLLVAGFTDTPAVLMPHNPAYYPTLLENCGLTKAKDLWSWRLPTTAPVRRLAAVADTVRRRDGLRVRPLDRRAFAAEIARVKDVYHSAWQHNWGFSPMTDGEFDHLAATLRPVLDPDLVRIAEVHGHPAGFALLVPDANQAIRAARGRLTTCGLPLGLVRMLRAARTIRRARAVAVGVKERYRGRGLEVLFYVDLLRAAHQRGYTEIDISWILEDNHAANRAVAALGATRTKTHRIYRLDDAPCASC</sequence>
<dbReference type="PROSITE" id="PS51186">
    <property type="entry name" value="GNAT"/>
    <property type="match status" value="1"/>
</dbReference>
<dbReference type="SUPFAM" id="SSF55729">
    <property type="entry name" value="Acyl-CoA N-acyltransferases (Nat)"/>
    <property type="match status" value="1"/>
</dbReference>
<dbReference type="Proteomes" id="UP001206128">
    <property type="component" value="Unassembled WGS sequence"/>
</dbReference>
<proteinExistence type="predicted"/>
<dbReference type="AlphaFoldDB" id="A0AAE3GHK3"/>
<dbReference type="InterPro" id="IPR016181">
    <property type="entry name" value="Acyl_CoA_acyltransferase"/>
</dbReference>
<dbReference type="GO" id="GO:0016747">
    <property type="term" value="F:acyltransferase activity, transferring groups other than amino-acyl groups"/>
    <property type="evidence" value="ECO:0007669"/>
    <property type="project" value="InterPro"/>
</dbReference>
<name>A0AAE3GHK3_9PSEU</name>